<evidence type="ECO:0000313" key="7">
    <source>
        <dbReference type="EMBL" id="MBB4947343.1"/>
    </source>
</evidence>
<keyword evidence="3 5" id="KW-1133">Transmembrane helix</keyword>
<accession>A0A7W7SBE0</accession>
<dbReference type="InterPro" id="IPR036259">
    <property type="entry name" value="MFS_trans_sf"/>
</dbReference>
<dbReference type="Proteomes" id="UP000573327">
    <property type="component" value="Unassembled WGS sequence"/>
</dbReference>
<organism evidence="7 8">
    <name type="scientific">Kitasatospora gansuensis</name>
    <dbReference type="NCBI Taxonomy" id="258050"/>
    <lineage>
        <taxon>Bacteria</taxon>
        <taxon>Bacillati</taxon>
        <taxon>Actinomycetota</taxon>
        <taxon>Actinomycetes</taxon>
        <taxon>Kitasatosporales</taxon>
        <taxon>Streptomycetaceae</taxon>
        <taxon>Kitasatospora</taxon>
    </lineage>
</organism>
<gene>
    <name evidence="7" type="ORF">F4556_002878</name>
</gene>
<evidence type="ECO:0000256" key="4">
    <source>
        <dbReference type="ARBA" id="ARBA00023136"/>
    </source>
</evidence>
<keyword evidence="8" id="KW-1185">Reference proteome</keyword>
<keyword evidence="2 5" id="KW-0812">Transmembrane</keyword>
<dbReference type="RefSeq" id="WP_184915178.1">
    <property type="nucleotide sequence ID" value="NZ_JACHJR010000001.1"/>
</dbReference>
<dbReference type="GO" id="GO:0022857">
    <property type="term" value="F:transmembrane transporter activity"/>
    <property type="evidence" value="ECO:0007669"/>
    <property type="project" value="InterPro"/>
</dbReference>
<evidence type="ECO:0000256" key="1">
    <source>
        <dbReference type="ARBA" id="ARBA00004651"/>
    </source>
</evidence>
<feature type="transmembrane region" description="Helical" evidence="5">
    <location>
        <begin position="227"/>
        <end position="251"/>
    </location>
</feature>
<feature type="transmembrane region" description="Helical" evidence="5">
    <location>
        <begin position="115"/>
        <end position="135"/>
    </location>
</feature>
<feature type="transmembrane region" description="Helical" evidence="5">
    <location>
        <begin position="378"/>
        <end position="398"/>
    </location>
</feature>
<dbReference type="PROSITE" id="PS50850">
    <property type="entry name" value="MFS"/>
    <property type="match status" value="1"/>
</dbReference>
<dbReference type="EMBL" id="JACHJR010000001">
    <property type="protein sequence ID" value="MBB4947343.1"/>
    <property type="molecule type" value="Genomic_DNA"/>
</dbReference>
<comment type="subcellular location">
    <subcellularLocation>
        <location evidence="1">Cell membrane</location>
        <topology evidence="1">Multi-pass membrane protein</topology>
    </subcellularLocation>
</comment>
<protein>
    <submittedName>
        <fullName evidence="7">MFS family permease</fullName>
    </submittedName>
</protein>
<evidence type="ECO:0000256" key="2">
    <source>
        <dbReference type="ARBA" id="ARBA00022692"/>
    </source>
</evidence>
<feature type="transmembrane region" description="Helical" evidence="5">
    <location>
        <begin position="263"/>
        <end position="281"/>
    </location>
</feature>
<keyword evidence="4 5" id="KW-0472">Membrane</keyword>
<evidence type="ECO:0000259" key="6">
    <source>
        <dbReference type="PROSITE" id="PS50850"/>
    </source>
</evidence>
<dbReference type="SUPFAM" id="SSF103473">
    <property type="entry name" value="MFS general substrate transporter"/>
    <property type="match status" value="1"/>
</dbReference>
<evidence type="ECO:0000256" key="5">
    <source>
        <dbReference type="SAM" id="Phobius"/>
    </source>
</evidence>
<dbReference type="PANTHER" id="PTHR23542">
    <property type="match status" value="1"/>
</dbReference>
<comment type="caution">
    <text evidence="7">The sequence shown here is derived from an EMBL/GenBank/DDBJ whole genome shotgun (WGS) entry which is preliminary data.</text>
</comment>
<feature type="transmembrane region" description="Helical" evidence="5">
    <location>
        <begin position="349"/>
        <end position="372"/>
    </location>
</feature>
<name>A0A7W7SBE0_9ACTN</name>
<evidence type="ECO:0000256" key="3">
    <source>
        <dbReference type="ARBA" id="ARBA00022989"/>
    </source>
</evidence>
<feature type="transmembrane region" description="Helical" evidence="5">
    <location>
        <begin position="87"/>
        <end position="109"/>
    </location>
</feature>
<feature type="domain" description="Major facilitator superfamily (MFS) profile" evidence="6">
    <location>
        <begin position="226"/>
        <end position="432"/>
    </location>
</feature>
<feature type="transmembrane region" description="Helical" evidence="5">
    <location>
        <begin position="293"/>
        <end position="309"/>
    </location>
</feature>
<proteinExistence type="predicted"/>
<reference evidence="7 8" key="1">
    <citation type="submission" date="2020-08" db="EMBL/GenBank/DDBJ databases">
        <title>Sequencing the genomes of 1000 actinobacteria strains.</title>
        <authorList>
            <person name="Klenk H.-P."/>
        </authorList>
    </citation>
    <scope>NUCLEOTIDE SEQUENCE [LARGE SCALE GENOMIC DNA]</scope>
    <source>
        <strain evidence="7 8">DSM 44786</strain>
    </source>
</reference>
<dbReference type="Pfam" id="PF07690">
    <property type="entry name" value="MFS_1"/>
    <property type="match status" value="1"/>
</dbReference>
<dbReference type="InterPro" id="IPR020846">
    <property type="entry name" value="MFS_dom"/>
</dbReference>
<dbReference type="InterPro" id="IPR011701">
    <property type="entry name" value="MFS"/>
</dbReference>
<feature type="transmembrane region" description="Helical" evidence="5">
    <location>
        <begin position="56"/>
        <end position="75"/>
    </location>
</feature>
<dbReference type="AlphaFoldDB" id="A0A7W7SBE0"/>
<dbReference type="Gene3D" id="1.20.1250.20">
    <property type="entry name" value="MFS general substrate transporter like domains"/>
    <property type="match status" value="2"/>
</dbReference>
<evidence type="ECO:0000313" key="8">
    <source>
        <dbReference type="Proteomes" id="UP000573327"/>
    </source>
</evidence>
<dbReference type="GO" id="GO:0005886">
    <property type="term" value="C:plasma membrane"/>
    <property type="evidence" value="ECO:0007669"/>
    <property type="project" value="UniProtKB-SubCell"/>
</dbReference>
<sequence>MAARRTVDNPTRVGYGALLRTPGAWTFLAPAFAARLPYAMLSLGIVLLVLDTHGSYGTAGLVAAVSAVAQALIGPQTGRLADRYGQSAVLLPSVVVHAVSVGALIALAVGHAPVWTLFLAAAPAGASVPQIGAMVRARWVSRLSDSPATLNTAFAFESVTDEFTFVIGPVLAGAIATTLNPSAGLIAEAVLTVAGGLAFAAQRSTAPARHPGTAGVKRASALASPGVRLLAVSFLGVGTVFGAMQVSITAFTRSAGQEGMSGIVYGVFAGGSMLAGVLYGLIAWRNSARQRMLGCYALLVLGCSTLWAMPNLTALAVAGLFCGLAIAPTLITGYTLVESLVADGAKTEAFTWLTGAIGLGLAAGSTVAGVLIDGHGASGGFLVPVVGSGLGLVALLTLRRLLVPPSTPSRTVARGGTVGAGQASVLTPAALD</sequence>
<dbReference type="PANTHER" id="PTHR23542:SF1">
    <property type="entry name" value="MAJOR FACILITATOR SUPERFAMILY (MFS) PROFILE DOMAIN-CONTAINING PROTEIN"/>
    <property type="match status" value="1"/>
</dbReference>
<feature type="transmembrane region" description="Helical" evidence="5">
    <location>
        <begin position="315"/>
        <end position="337"/>
    </location>
</feature>